<feature type="region of interest" description="Disordered" evidence="5">
    <location>
        <begin position="922"/>
        <end position="942"/>
    </location>
</feature>
<feature type="transmembrane region" description="Helical" evidence="6">
    <location>
        <begin position="728"/>
        <end position="745"/>
    </location>
</feature>
<evidence type="ECO:0000259" key="8">
    <source>
        <dbReference type="Pfam" id="PF13515"/>
    </source>
</evidence>
<feature type="domain" description="Integral membrane bound transporter" evidence="8">
    <location>
        <begin position="752"/>
        <end position="882"/>
    </location>
</feature>
<feature type="region of interest" description="Disordered" evidence="5">
    <location>
        <begin position="1145"/>
        <end position="1166"/>
    </location>
</feature>
<feature type="compositionally biased region" description="Polar residues" evidence="5">
    <location>
        <begin position="1151"/>
        <end position="1166"/>
    </location>
</feature>
<dbReference type="Pfam" id="PF10334">
    <property type="entry name" value="BRE4"/>
    <property type="match status" value="1"/>
</dbReference>
<feature type="region of interest" description="Disordered" evidence="5">
    <location>
        <begin position="75"/>
        <end position="118"/>
    </location>
</feature>
<dbReference type="Proteomes" id="UP000037035">
    <property type="component" value="Unassembled WGS sequence"/>
</dbReference>
<dbReference type="EMBL" id="LAVV01002777">
    <property type="protein sequence ID" value="KNZ62600.1"/>
    <property type="molecule type" value="Genomic_DNA"/>
</dbReference>
<feature type="transmembrane region" description="Helical" evidence="6">
    <location>
        <begin position="150"/>
        <end position="170"/>
    </location>
</feature>
<keyword evidence="10" id="KW-1185">Reference proteome</keyword>
<feature type="transmembrane region" description="Helical" evidence="6">
    <location>
        <begin position="757"/>
        <end position="777"/>
    </location>
</feature>
<evidence type="ECO:0000256" key="2">
    <source>
        <dbReference type="ARBA" id="ARBA00022692"/>
    </source>
</evidence>
<evidence type="ECO:0000259" key="7">
    <source>
        <dbReference type="Pfam" id="PF10334"/>
    </source>
</evidence>
<feature type="transmembrane region" description="Helical" evidence="6">
    <location>
        <begin position="810"/>
        <end position="828"/>
    </location>
</feature>
<dbReference type="OrthoDB" id="68611at2759"/>
<dbReference type="PANTHER" id="PTHR47804">
    <property type="entry name" value="60S RIBOSOMAL PROTEIN L19"/>
    <property type="match status" value="1"/>
</dbReference>
<evidence type="ECO:0000256" key="6">
    <source>
        <dbReference type="SAM" id="Phobius"/>
    </source>
</evidence>
<evidence type="ECO:0000313" key="9">
    <source>
        <dbReference type="EMBL" id="KNZ62600.1"/>
    </source>
</evidence>
<feature type="compositionally biased region" description="Polar residues" evidence="5">
    <location>
        <begin position="1113"/>
        <end position="1122"/>
    </location>
</feature>
<dbReference type="InterPro" id="IPR049453">
    <property type="entry name" value="Memb_transporter_dom"/>
</dbReference>
<evidence type="ECO:0000256" key="3">
    <source>
        <dbReference type="ARBA" id="ARBA00022989"/>
    </source>
</evidence>
<name>A0A0L6VQY1_9BASI</name>
<sequence length="1221" mass="137476">MHPSSQSTSATAEAATATSTKTTSRIRNASNALRKQSPISSSFLRPRRSSIDEDIKQRRLSGWAVFGAVMDQDSFDRTMSNEPNNTQRISSPTRPIYQEPQPILNNNSPPNNNLPQQPQTTNSLIHSKLTSLSNCALQALPISFRNHFRVILKCSIAYFIASLFSFYQPLSDLLVLPFGLEGPLSGAHVIATIVTYYRPAATVGGMIEANHHAIWGLFWLAVIIVGSTLTSVLIENRNISHAIVLIVFVGFGYGSMAWVKLKSPGFASTCSMIIVISSVIITKEGSIHFGYLDFKKSLIYTEIILIGMLISNLTCLCFWTGSATDNLQKDVNNTLDSFATLVGMLTKTFLLDETIYTDQERLKRAIDRHHLSFTSLKASLDAAVYEFFEPRIQRSQDHYRELVRSMNRLAQHLTGLRSGCSLQYEMLGPIHAKSDPPPQNSNSSNRPPEGPAQEPIDSRSIEHVFVGFCDAIGPSLKTLMATGAACLHAIKTPVNSATQHPVDPELAADGVDKIVHMRTQLVLAIQVFQENHAVAMKTLYHSFISTAEPSVRLPSSSLPPPTSSTSLGRSQSHQLNEEIFVICFFLFNMEEFMRELCHLLDIFVDIRTDEELILFESRFRWRRVRRRLDPRNWLKKGTYEYIDARRKPRIRRQRPKLMVLLSSVSLGVVAAVLPLNPKSQRPFSSSVDRKKQAPEGEQNSLLIITSFDRIKRAIYDLFQKLNDPDTKTAIKIGAGAAFMIFPAFWDLTRPTFHRYRAQWAVVTYMIVMASTLGQVCIFITNFLVITRMVGTLIGSGVAVAAQYAFWQDPVVLPLIGFTFSIPCFWLIVSQPPYASVGRLLLLSYNLVCLYTYNVRDKNIHILDTAYNRIVCVFVGVMFGWVINSFVWPYKARRELRKCLSEFLLESAFLYSFLVKHYSSKPARTEPEESGRQQQEGDNGGANLAPDAHESSSLLLSCQAKAQFKSRVDELTKMEMFLQVKLIRLFELLSATRHEPRLKGPFPKARYQKMLQGCQMMLDMLHSLRAVTVRWEWFEQAVREDFLLAAREEHRELVGNLILFFGLLSSSIELKAPLPPYLPPASESRKRLLWKIYTTLSPPSDHRSPADDPRHQNGPASQTQNHFPNEHYNPTRIETDAGEAGKTKIAMDDGRNAQSQRTVPESGSRSTSNNKNINYSLFFAFNVAIKHILIQLEVVGLEAQSLFGIIGGIKNLSEFEEIFAPV</sequence>
<feature type="compositionally biased region" description="Basic and acidic residues" evidence="5">
    <location>
        <begin position="1099"/>
        <end position="1110"/>
    </location>
</feature>
<feature type="region of interest" description="Disordered" evidence="5">
    <location>
        <begin position="1097"/>
        <end position="1132"/>
    </location>
</feature>
<feature type="compositionally biased region" description="Low complexity" evidence="5">
    <location>
        <begin position="100"/>
        <end position="118"/>
    </location>
</feature>
<evidence type="ECO:0000256" key="4">
    <source>
        <dbReference type="ARBA" id="ARBA00023136"/>
    </source>
</evidence>
<keyword evidence="4 6" id="KW-0472">Membrane</keyword>
<feature type="transmembrane region" description="Helical" evidence="6">
    <location>
        <begin position="835"/>
        <end position="853"/>
    </location>
</feature>
<dbReference type="AlphaFoldDB" id="A0A0L6VQY1"/>
<feature type="transmembrane region" description="Helical" evidence="6">
    <location>
        <begin position="241"/>
        <end position="259"/>
    </location>
</feature>
<feature type="transmembrane region" description="Helical" evidence="6">
    <location>
        <begin position="303"/>
        <end position="321"/>
    </location>
</feature>
<gene>
    <name evidence="9" type="ORF">VP01_124g3</name>
</gene>
<dbReference type="InterPro" id="IPR018820">
    <property type="entry name" value="BRE4-related_DUF2421"/>
</dbReference>
<feature type="compositionally biased region" description="Polar residues" evidence="5">
    <location>
        <begin position="77"/>
        <end position="93"/>
    </location>
</feature>
<dbReference type="Pfam" id="PF13515">
    <property type="entry name" value="FUSC_2"/>
    <property type="match status" value="1"/>
</dbReference>
<feature type="transmembrane region" description="Helical" evidence="6">
    <location>
        <begin position="213"/>
        <end position="234"/>
    </location>
</feature>
<comment type="subcellular location">
    <subcellularLocation>
        <location evidence="1">Membrane</location>
        <topology evidence="1">Multi-pass membrane protein</topology>
    </subcellularLocation>
</comment>
<feature type="region of interest" description="Disordered" evidence="5">
    <location>
        <begin position="429"/>
        <end position="455"/>
    </location>
</feature>
<feature type="compositionally biased region" description="Polar residues" evidence="5">
    <location>
        <begin position="25"/>
        <end position="43"/>
    </location>
</feature>
<evidence type="ECO:0000256" key="5">
    <source>
        <dbReference type="SAM" id="MobiDB-lite"/>
    </source>
</evidence>
<dbReference type="STRING" id="27349.A0A0L6VQY1"/>
<proteinExistence type="predicted"/>
<feature type="compositionally biased region" description="Low complexity" evidence="5">
    <location>
        <begin position="1"/>
        <end position="23"/>
    </location>
</feature>
<protein>
    <submittedName>
        <fullName evidence="9">Uncharacterized protein</fullName>
    </submittedName>
</protein>
<feature type="region of interest" description="Disordered" evidence="5">
    <location>
        <begin position="1"/>
        <end position="48"/>
    </location>
</feature>
<keyword evidence="2 6" id="KW-0812">Transmembrane</keyword>
<feature type="transmembrane region" description="Helical" evidence="6">
    <location>
        <begin position="784"/>
        <end position="804"/>
    </location>
</feature>
<dbReference type="PANTHER" id="PTHR47804:SF1">
    <property type="entry name" value="DUF2421 DOMAIN-CONTAINING PROTEIN"/>
    <property type="match status" value="1"/>
</dbReference>
<accession>A0A0L6VQY1</accession>
<feature type="domain" description="DUF2421" evidence="7">
    <location>
        <begin position="888"/>
        <end position="1078"/>
    </location>
</feature>
<feature type="transmembrane region" description="Helical" evidence="6">
    <location>
        <begin position="657"/>
        <end position="675"/>
    </location>
</feature>
<evidence type="ECO:0000256" key="1">
    <source>
        <dbReference type="ARBA" id="ARBA00004141"/>
    </source>
</evidence>
<dbReference type="GO" id="GO:0016020">
    <property type="term" value="C:membrane"/>
    <property type="evidence" value="ECO:0007669"/>
    <property type="project" value="UniProtKB-SubCell"/>
</dbReference>
<dbReference type="InterPro" id="IPR052430">
    <property type="entry name" value="IVT-Associated"/>
</dbReference>
<comment type="caution">
    <text evidence="9">The sequence shown here is derived from an EMBL/GenBank/DDBJ whole genome shotgun (WGS) entry which is preliminary data.</text>
</comment>
<organism evidence="9 10">
    <name type="scientific">Puccinia sorghi</name>
    <dbReference type="NCBI Taxonomy" id="27349"/>
    <lineage>
        <taxon>Eukaryota</taxon>
        <taxon>Fungi</taxon>
        <taxon>Dikarya</taxon>
        <taxon>Basidiomycota</taxon>
        <taxon>Pucciniomycotina</taxon>
        <taxon>Pucciniomycetes</taxon>
        <taxon>Pucciniales</taxon>
        <taxon>Pucciniaceae</taxon>
        <taxon>Puccinia</taxon>
    </lineage>
</organism>
<feature type="transmembrane region" description="Helical" evidence="6">
    <location>
        <begin position="865"/>
        <end position="887"/>
    </location>
</feature>
<feature type="transmembrane region" description="Helical" evidence="6">
    <location>
        <begin position="265"/>
        <end position="282"/>
    </location>
</feature>
<feature type="region of interest" description="Disordered" evidence="5">
    <location>
        <begin position="551"/>
        <end position="570"/>
    </location>
</feature>
<keyword evidence="3 6" id="KW-1133">Transmembrane helix</keyword>
<dbReference type="VEuPathDB" id="FungiDB:VP01_124g3"/>
<evidence type="ECO:0000313" key="10">
    <source>
        <dbReference type="Proteomes" id="UP000037035"/>
    </source>
</evidence>
<reference evidence="9 10" key="1">
    <citation type="submission" date="2015-08" db="EMBL/GenBank/DDBJ databases">
        <title>Next Generation Sequencing and Analysis of the Genome of Puccinia sorghi L Schw, the Causal Agent of Maize Common Rust.</title>
        <authorList>
            <person name="Rochi L."/>
            <person name="Burguener G."/>
            <person name="Darino M."/>
            <person name="Turjanski A."/>
            <person name="Kreff E."/>
            <person name="Dieguez M.J."/>
            <person name="Sacco F."/>
        </authorList>
    </citation>
    <scope>NUCLEOTIDE SEQUENCE [LARGE SCALE GENOMIC DNA]</scope>
    <source>
        <strain evidence="9 10">RO10H11247</strain>
    </source>
</reference>